<dbReference type="EMBL" id="WSFA01000032">
    <property type="protein sequence ID" value="NDL39903.1"/>
    <property type="molecule type" value="Genomic_DNA"/>
</dbReference>
<protein>
    <submittedName>
        <fullName evidence="1">Uncharacterized protein</fullName>
    </submittedName>
</protein>
<accession>A0A6L9JMG6</accession>
<comment type="caution">
    <text evidence="1">The sequence shown here is derived from an EMBL/GenBank/DDBJ whole genome shotgun (WGS) entry which is preliminary data.</text>
</comment>
<sequence length="167" mass="19417">MKLTISTDNIKFFLKKIDELVDIENKKEEIRLLLTLTVHSKRKKVKPGSDLSLKITMLSHWNRLMKMAMFFLKKMNNEGIIDIQLLSGRYYSNETEAIVNIIPYGEGIYIYGIVYPVKKEVLRHIYGNSYLSPGTNLIIDFEFDPDKNTCLLYISNSRCLNLEFIAV</sequence>
<proteinExistence type="predicted"/>
<dbReference type="RefSeq" id="WP_011144565.1">
    <property type="nucleotide sequence ID" value="NZ_CAWPGE010000031.1"/>
</dbReference>
<dbReference type="Proteomes" id="UP000479300">
    <property type="component" value="Unassembled WGS sequence"/>
</dbReference>
<evidence type="ECO:0000313" key="1">
    <source>
        <dbReference type="EMBL" id="NDL39903.1"/>
    </source>
</evidence>
<gene>
    <name evidence="1" type="ORF">GPY51_14285</name>
</gene>
<evidence type="ECO:0000313" key="2">
    <source>
        <dbReference type="Proteomes" id="UP000479300"/>
    </source>
</evidence>
<dbReference type="AlphaFoldDB" id="A0A6L9JMG6"/>
<organism evidence="1 2">
    <name type="scientific">Photorhabdus laumondii subsp. laumondii</name>
    <name type="common">Photorhabdus luminescens subsp. laumondii</name>
    <dbReference type="NCBI Taxonomy" id="141679"/>
    <lineage>
        <taxon>Bacteria</taxon>
        <taxon>Pseudomonadati</taxon>
        <taxon>Pseudomonadota</taxon>
        <taxon>Gammaproteobacteria</taxon>
        <taxon>Enterobacterales</taxon>
        <taxon>Morganellaceae</taxon>
        <taxon>Photorhabdus</taxon>
    </lineage>
</organism>
<name>A0A6L9JMG6_PHOLM</name>
<dbReference type="KEGG" id="plum:A4R40_00795"/>
<reference evidence="1 2" key="1">
    <citation type="submission" date="2019-12" db="EMBL/GenBank/DDBJ databases">
        <title>Engineering Photorhabdus to improve their lethality against agricultural pests.</title>
        <authorList>
            <person name="Machado R.A.R."/>
        </authorList>
    </citation>
    <scope>NUCLEOTIDE SEQUENCE [LARGE SCALE GENOMIC DNA]</scope>
    <source>
        <strain evidence="1 2">EN01</strain>
    </source>
</reference>